<dbReference type="EMBL" id="JAKUCV010000421">
    <property type="protein sequence ID" value="KAJ4850081.1"/>
    <property type="molecule type" value="Genomic_DNA"/>
</dbReference>
<evidence type="ECO:0000256" key="1">
    <source>
        <dbReference type="ARBA" id="ARBA00005928"/>
    </source>
</evidence>
<reference evidence="7" key="2">
    <citation type="journal article" date="2023" name="Plants (Basel)">
        <title>Annotation of the Turnera subulata (Passifloraceae) Draft Genome Reveals the S-Locus Evolved after the Divergence of Turneroideae from Passifloroideae in a Stepwise Manner.</title>
        <authorList>
            <person name="Henning P.M."/>
            <person name="Roalson E.H."/>
            <person name="Mir W."/>
            <person name="McCubbin A.G."/>
            <person name="Shore J.S."/>
        </authorList>
    </citation>
    <scope>NUCLEOTIDE SEQUENCE</scope>
    <source>
        <strain evidence="7">F60SS</strain>
    </source>
</reference>
<dbReference type="Pfam" id="PF03015">
    <property type="entry name" value="Sterile"/>
    <property type="match status" value="1"/>
</dbReference>
<dbReference type="PANTHER" id="PTHR11011:SF45">
    <property type="entry name" value="FATTY ACYL-COA REDUCTASE CG8306-RELATED"/>
    <property type="match status" value="1"/>
</dbReference>
<dbReference type="EC" id="1.2.1.84" evidence="4"/>
<evidence type="ECO:0000256" key="4">
    <source>
        <dbReference type="RuleBase" id="RU363097"/>
    </source>
</evidence>
<feature type="domain" description="Fatty acyl-CoA reductase C-terminal" evidence="5">
    <location>
        <begin position="300"/>
        <end position="362"/>
    </location>
</feature>
<evidence type="ECO:0000256" key="2">
    <source>
        <dbReference type="ARBA" id="ARBA00022516"/>
    </source>
</evidence>
<gene>
    <name evidence="7" type="ORF">Tsubulata_011567</name>
</gene>
<comment type="similarity">
    <text evidence="1 4">Belongs to the fatty acyl-CoA reductase family.</text>
</comment>
<dbReference type="InterPro" id="IPR026055">
    <property type="entry name" value="FAR"/>
</dbReference>
<evidence type="ECO:0000313" key="7">
    <source>
        <dbReference type="EMBL" id="KAJ4850081.1"/>
    </source>
</evidence>
<dbReference type="GO" id="GO:0010345">
    <property type="term" value="P:suberin biosynthetic process"/>
    <property type="evidence" value="ECO:0007669"/>
    <property type="project" value="TreeGrafter"/>
</dbReference>
<comment type="function">
    <text evidence="4">Catalyzes the reduction of fatty acyl-CoA to fatty alcohols.</text>
</comment>
<evidence type="ECO:0000256" key="3">
    <source>
        <dbReference type="ARBA" id="ARBA00023098"/>
    </source>
</evidence>
<name>A0A9Q0JP68_9ROSI</name>
<keyword evidence="8" id="KW-1185">Reference proteome</keyword>
<proteinExistence type="inferred from homology"/>
<dbReference type="OrthoDB" id="912256at2759"/>
<dbReference type="InterPro" id="IPR033640">
    <property type="entry name" value="FAR_C"/>
</dbReference>
<dbReference type="GO" id="GO:0102965">
    <property type="term" value="F:alcohol-forming long-chain fatty acyl-CoA reductase activity"/>
    <property type="evidence" value="ECO:0007669"/>
    <property type="project" value="UniProtKB-EC"/>
</dbReference>
<accession>A0A9Q0JP68</accession>
<keyword evidence="4" id="KW-0560">Oxidoreductase</keyword>
<organism evidence="7 8">
    <name type="scientific">Turnera subulata</name>
    <dbReference type="NCBI Taxonomy" id="218843"/>
    <lineage>
        <taxon>Eukaryota</taxon>
        <taxon>Viridiplantae</taxon>
        <taxon>Streptophyta</taxon>
        <taxon>Embryophyta</taxon>
        <taxon>Tracheophyta</taxon>
        <taxon>Spermatophyta</taxon>
        <taxon>Magnoliopsida</taxon>
        <taxon>eudicotyledons</taxon>
        <taxon>Gunneridae</taxon>
        <taxon>Pentapetalae</taxon>
        <taxon>rosids</taxon>
        <taxon>fabids</taxon>
        <taxon>Malpighiales</taxon>
        <taxon>Passifloraceae</taxon>
        <taxon>Turnera</taxon>
    </lineage>
</organism>
<protein>
    <recommendedName>
        <fullName evidence="4">Fatty acyl-CoA reductase</fullName>
        <ecNumber evidence="4">1.2.1.84</ecNumber>
    </recommendedName>
</protein>
<comment type="caution">
    <text evidence="7">The sequence shown here is derived from an EMBL/GenBank/DDBJ whole genome shotgun (WGS) entry which is preliminary data.</text>
</comment>
<evidence type="ECO:0000259" key="6">
    <source>
        <dbReference type="Pfam" id="PF07993"/>
    </source>
</evidence>
<keyword evidence="2 4" id="KW-0444">Lipid biosynthesis</keyword>
<dbReference type="AlphaFoldDB" id="A0A9Q0JP68"/>
<evidence type="ECO:0000313" key="8">
    <source>
        <dbReference type="Proteomes" id="UP001141552"/>
    </source>
</evidence>
<keyword evidence="4" id="KW-0521">NADP</keyword>
<dbReference type="InterPro" id="IPR013120">
    <property type="entry name" value="FAR_NAD-bd"/>
</dbReference>
<evidence type="ECO:0000259" key="5">
    <source>
        <dbReference type="Pfam" id="PF03015"/>
    </source>
</evidence>
<dbReference type="GO" id="GO:0035336">
    <property type="term" value="P:long-chain fatty-acyl-CoA metabolic process"/>
    <property type="evidence" value="ECO:0007669"/>
    <property type="project" value="TreeGrafter"/>
</dbReference>
<reference evidence="7" key="1">
    <citation type="submission" date="2022-02" db="EMBL/GenBank/DDBJ databases">
        <authorList>
            <person name="Henning P.M."/>
            <person name="McCubbin A.G."/>
            <person name="Shore J.S."/>
        </authorList>
    </citation>
    <scope>NUCLEOTIDE SEQUENCE</scope>
    <source>
        <strain evidence="7">F60SS</strain>
        <tissue evidence="7">Leaves</tissue>
    </source>
</reference>
<dbReference type="PANTHER" id="PTHR11011">
    <property type="entry name" value="MALE STERILITY PROTEIN 2-RELATED"/>
    <property type="match status" value="1"/>
</dbReference>
<dbReference type="SUPFAM" id="SSF51735">
    <property type="entry name" value="NAD(P)-binding Rossmann-fold domains"/>
    <property type="match status" value="1"/>
</dbReference>
<feature type="domain" description="Thioester reductase (TE)" evidence="6">
    <location>
        <begin position="27"/>
        <end position="288"/>
    </location>
</feature>
<dbReference type="Proteomes" id="UP001141552">
    <property type="component" value="Unassembled WGS sequence"/>
</dbReference>
<dbReference type="Pfam" id="PF07993">
    <property type="entry name" value="NAD_binding_4"/>
    <property type="match status" value="1"/>
</dbReference>
<dbReference type="Gene3D" id="3.40.50.720">
    <property type="entry name" value="NAD(P)-binding Rossmann-like Domain"/>
    <property type="match status" value="1"/>
</dbReference>
<sequence length="369" mass="41255">MSNGRLTSSDNDGIGIAKFIQGNNFFITGATGFLGKVLVEKILRSTPNVGKIFLLVRGKDKEEAMARVKNEIVDVALFKSLKETHGNLFEEFITSKLIPVVGNVGEPNLGLDTLTTRGITEIYISRYDVLLNTNAKGPAIVLEFAKKCKKLKLLLHVSTVYVNGERPGVILEKPLCWEERTPGKASLLDVDSEMKLALDIVEAYDGRERIQKLKELGRRRMRGNIPVVIVRPPNIGSTYEQPFPGWIEGLRVVDPILCSYGQGQLPGFAADPNTVLDIVPGDMVVNAIIAIMAKHGTTTTTQLYLPYTFIKARFDMENIKNLMREMSVVEMNDFGFDVESIDWENYFKRIHLPGLRRHALKEPPARARL</sequence>
<dbReference type="InterPro" id="IPR036291">
    <property type="entry name" value="NAD(P)-bd_dom_sf"/>
</dbReference>
<comment type="catalytic activity">
    <reaction evidence="4">
        <text>a long-chain fatty acyl-CoA + 2 NADPH + 2 H(+) = a long-chain primary fatty alcohol + 2 NADP(+) + CoA</text>
        <dbReference type="Rhea" id="RHEA:52716"/>
        <dbReference type="ChEBI" id="CHEBI:15378"/>
        <dbReference type="ChEBI" id="CHEBI:57287"/>
        <dbReference type="ChEBI" id="CHEBI:57783"/>
        <dbReference type="ChEBI" id="CHEBI:58349"/>
        <dbReference type="ChEBI" id="CHEBI:77396"/>
        <dbReference type="ChEBI" id="CHEBI:83139"/>
        <dbReference type="EC" id="1.2.1.84"/>
    </reaction>
</comment>
<dbReference type="CDD" id="cd09071">
    <property type="entry name" value="FAR_C"/>
    <property type="match status" value="1"/>
</dbReference>
<dbReference type="GO" id="GO:0080019">
    <property type="term" value="F:alcohol-forming very long-chain fatty acyl-CoA reductase activity"/>
    <property type="evidence" value="ECO:0007669"/>
    <property type="project" value="InterPro"/>
</dbReference>
<keyword evidence="3 4" id="KW-0443">Lipid metabolism</keyword>